<dbReference type="Proteomes" id="UP000095552">
    <property type="component" value="Unassembled WGS sequence"/>
</dbReference>
<dbReference type="InterPro" id="IPR028098">
    <property type="entry name" value="Glyco_trans_4-like_N"/>
</dbReference>
<evidence type="ECO:0000313" key="3">
    <source>
        <dbReference type="EMBL" id="OEJ99534.1"/>
    </source>
</evidence>
<reference evidence="3 4" key="1">
    <citation type="submission" date="2016-08" db="EMBL/GenBank/DDBJ databases">
        <title>Draft genome of Fabibacter sp. strain SK-8.</title>
        <authorList>
            <person name="Wong S.-K."/>
            <person name="Hamasaki K."/>
            <person name="Yoshizawa S."/>
        </authorList>
    </citation>
    <scope>NUCLEOTIDE SEQUENCE [LARGE SCALE GENOMIC DNA]</scope>
    <source>
        <strain evidence="3 4">SK-8</strain>
    </source>
</reference>
<gene>
    <name evidence="3" type="ORF">BFP71_08115</name>
</gene>
<organism evidence="3 4">
    <name type="scientific">Roseivirga misakiensis</name>
    <dbReference type="NCBI Taxonomy" id="1563681"/>
    <lineage>
        <taxon>Bacteria</taxon>
        <taxon>Pseudomonadati</taxon>
        <taxon>Bacteroidota</taxon>
        <taxon>Cytophagia</taxon>
        <taxon>Cytophagales</taxon>
        <taxon>Roseivirgaceae</taxon>
        <taxon>Roseivirga</taxon>
    </lineage>
</organism>
<dbReference type="GO" id="GO:0016757">
    <property type="term" value="F:glycosyltransferase activity"/>
    <property type="evidence" value="ECO:0007669"/>
    <property type="project" value="InterPro"/>
</dbReference>
<dbReference type="Pfam" id="PF00534">
    <property type="entry name" value="Glycos_transf_1"/>
    <property type="match status" value="1"/>
</dbReference>
<evidence type="ECO:0000259" key="1">
    <source>
        <dbReference type="Pfam" id="PF00534"/>
    </source>
</evidence>
<keyword evidence="4" id="KW-1185">Reference proteome</keyword>
<accession>A0A1E5SK81</accession>
<name>A0A1E5SK81_9BACT</name>
<dbReference type="InterPro" id="IPR001296">
    <property type="entry name" value="Glyco_trans_1"/>
</dbReference>
<dbReference type="EMBL" id="MDGQ01000005">
    <property type="protein sequence ID" value="OEJ99534.1"/>
    <property type="molecule type" value="Genomic_DNA"/>
</dbReference>
<dbReference type="OrthoDB" id="9792322at2"/>
<dbReference type="Pfam" id="PF13439">
    <property type="entry name" value="Glyco_transf_4"/>
    <property type="match status" value="1"/>
</dbReference>
<dbReference type="PANTHER" id="PTHR12526:SF630">
    <property type="entry name" value="GLYCOSYLTRANSFERASE"/>
    <property type="match status" value="1"/>
</dbReference>
<sequence>MFIHQKNTLIEANSFPKLLKFVYQPTFILFCIIKNLNPLKILFLTYQGDVAGSTNSIAYLAKGLAERGHEIHIGIRRESLLWSLLEGSAVNRIPMTFKGKFDLKNWRQIRDAVQNHGIQLINPQSSHDRYTSVFAKWRYGLDVKIIHTRRQMPKSMGGPLQLLLYNRYTDGIVAVGKQVKEGLIKVGIKEKNIAVIYNGTPTEKYDQIDIDRVSALQKKFKLQHEDFVLGCVSRIKNQIQIIKALKLIKEPITVIFCGIEPTAEMKEIISQYSTDHKLHFEAHVDSPEILNYYKLFDANILASTMEGLSQALLESMALEVPVTATAFAGNLDLIEDGVNGLLFEDGDIEKIAENVLELKHNQALREMLKTNGKETALVTFNIENTISNYEEYFKNVIHP</sequence>
<proteinExistence type="predicted"/>
<evidence type="ECO:0000313" key="4">
    <source>
        <dbReference type="Proteomes" id="UP000095552"/>
    </source>
</evidence>
<protein>
    <recommendedName>
        <fullName evidence="5">Glycosyl transferase family 1 domain-containing protein</fullName>
    </recommendedName>
</protein>
<dbReference type="SUPFAM" id="SSF53756">
    <property type="entry name" value="UDP-Glycosyltransferase/glycogen phosphorylase"/>
    <property type="match status" value="1"/>
</dbReference>
<feature type="domain" description="Glycosyl transferase family 1" evidence="1">
    <location>
        <begin position="218"/>
        <end position="374"/>
    </location>
</feature>
<dbReference type="Gene3D" id="3.40.50.2000">
    <property type="entry name" value="Glycogen Phosphorylase B"/>
    <property type="match status" value="2"/>
</dbReference>
<evidence type="ECO:0008006" key="5">
    <source>
        <dbReference type="Google" id="ProtNLM"/>
    </source>
</evidence>
<dbReference type="CDD" id="cd03801">
    <property type="entry name" value="GT4_PimA-like"/>
    <property type="match status" value="1"/>
</dbReference>
<feature type="domain" description="Glycosyltransferase subfamily 4-like N-terminal" evidence="2">
    <location>
        <begin position="52"/>
        <end position="203"/>
    </location>
</feature>
<dbReference type="AlphaFoldDB" id="A0A1E5SK81"/>
<comment type="caution">
    <text evidence="3">The sequence shown here is derived from an EMBL/GenBank/DDBJ whole genome shotgun (WGS) entry which is preliminary data.</text>
</comment>
<dbReference type="PANTHER" id="PTHR12526">
    <property type="entry name" value="GLYCOSYLTRANSFERASE"/>
    <property type="match status" value="1"/>
</dbReference>
<dbReference type="STRING" id="1563681.BFP71_08115"/>
<evidence type="ECO:0000259" key="2">
    <source>
        <dbReference type="Pfam" id="PF13439"/>
    </source>
</evidence>